<evidence type="ECO:0000256" key="7">
    <source>
        <dbReference type="ARBA" id="ARBA00023237"/>
    </source>
</evidence>
<dbReference type="NCBIfam" id="TIGR01844">
    <property type="entry name" value="type_I_sec_TolC"/>
    <property type="match status" value="1"/>
</dbReference>
<dbReference type="InterPro" id="IPR056203">
    <property type="entry name" value="Cds6_C"/>
</dbReference>
<dbReference type="AlphaFoldDB" id="A0A6M4ABR7"/>
<feature type="chain" id="PRO_5026648805" evidence="9">
    <location>
        <begin position="24"/>
        <end position="613"/>
    </location>
</feature>
<keyword evidence="4" id="KW-1134">Transmembrane beta strand</keyword>
<name>A0A6M4ABR7_9BURK</name>
<evidence type="ECO:0000256" key="1">
    <source>
        <dbReference type="ARBA" id="ARBA00004442"/>
    </source>
</evidence>
<evidence type="ECO:0000256" key="2">
    <source>
        <dbReference type="ARBA" id="ARBA00007613"/>
    </source>
</evidence>
<evidence type="ECO:0000256" key="6">
    <source>
        <dbReference type="ARBA" id="ARBA00023136"/>
    </source>
</evidence>
<dbReference type="GO" id="GO:0015562">
    <property type="term" value="F:efflux transmembrane transporter activity"/>
    <property type="evidence" value="ECO:0007669"/>
    <property type="project" value="InterPro"/>
</dbReference>
<keyword evidence="5" id="KW-0812">Transmembrane</keyword>
<dbReference type="InterPro" id="IPR003423">
    <property type="entry name" value="OMP_efflux"/>
</dbReference>
<keyword evidence="9" id="KW-0732">Signal</keyword>
<dbReference type="GO" id="GO:1990281">
    <property type="term" value="C:efflux pump complex"/>
    <property type="evidence" value="ECO:0007669"/>
    <property type="project" value="TreeGrafter"/>
</dbReference>
<dbReference type="PANTHER" id="PTHR30026">
    <property type="entry name" value="OUTER MEMBRANE PROTEIN TOLC"/>
    <property type="match status" value="1"/>
</dbReference>
<comment type="similarity">
    <text evidence="2">Belongs to the outer membrane factor (OMF) (TC 1.B.17) family.</text>
</comment>
<reference evidence="11 12" key="1">
    <citation type="journal article" date="2019" name="Int. J. Syst. Evol. Microbiol.">
        <title>Undibacterium piscinae sp. nov., isolated from Korean shiner intestine.</title>
        <authorList>
            <person name="Lee S.Y."/>
            <person name="Kang W."/>
            <person name="Kim P.S."/>
            <person name="Kim H.S."/>
            <person name="Sung H."/>
            <person name="Shin N.R."/>
            <person name="Whon T.W."/>
            <person name="Yun J.H."/>
            <person name="Lee J.Y."/>
            <person name="Lee J.Y."/>
            <person name="Jung M.J."/>
            <person name="Jeong Y.S."/>
            <person name="Tak E.J."/>
            <person name="Han J.E."/>
            <person name="Hyun D.W."/>
            <person name="Kang M.S."/>
            <person name="Lee K.E."/>
            <person name="Lee B.H."/>
            <person name="Bae J.W."/>
        </authorList>
    </citation>
    <scope>NUCLEOTIDE SEQUENCE [LARGE SCALE GENOMIC DNA]</scope>
    <source>
        <strain evidence="11 12">S11R28</strain>
    </source>
</reference>
<dbReference type="GO" id="GO:0015288">
    <property type="term" value="F:porin activity"/>
    <property type="evidence" value="ECO:0007669"/>
    <property type="project" value="TreeGrafter"/>
</dbReference>
<feature type="domain" description="Cds6 C-terminal" evidence="10">
    <location>
        <begin position="503"/>
        <end position="602"/>
    </location>
</feature>
<dbReference type="OrthoDB" id="9814637at2"/>
<sequence>MQIRLQKKYLGLVLAFLPFCAYAQVQTLKEVTQQAILSNPEVLSRWHNFQAAGSERDAASGGYLPSVNLSAGAGRDVNENRLGKSDFNRTGATLSLNQMLYDGFLTRNEVKRLDYTRLVRLHELRDASENIALEVIRAYSDILRYRKLVVLAEDNYVRHRTVFEQIQRKVNAGAGRRVDLEQISGRVALAEANLLTETSNLHDVSTRFHRLVGTHASKNLENPRLLSKDMPADISAALSLANKNHPSLLAAVENIRSVESSLKARRSSYQPRVDFRARTEHGNNIDSISGRTNNNTAEVVLSWNLFNGGSDSARVRQSADLLNLARDQRDKACRDVRQTLVIAYNDTRKLTEQMTYLDQHQLSIEKARDAYRQQFDIGQRSLLDLLDTENELFQAKRSFSNAEYDLFYAYARTHAGMGSLYSALGIARQDAGPLPKMDTQNDKEDAPQNCQLDISELYFVNKEALNARASEQLGLAPSSATPPTLSPKMATATDHATSSRTAVLNALQKWREAWVSMNHQGYFDMYAKKYTSDETWKAARKSRLMTAQKITLNLSDIQVATQDAKHMTTSFQQEYHSSIYQDVLKKTLYWEEIDGKWLIVKETVDAPPNAKQW</sequence>
<dbReference type="Pfam" id="PF02321">
    <property type="entry name" value="OEP"/>
    <property type="match status" value="2"/>
</dbReference>
<dbReference type="SUPFAM" id="SSF54427">
    <property type="entry name" value="NTF2-like"/>
    <property type="match status" value="1"/>
</dbReference>
<gene>
    <name evidence="11" type="ORF">EJG51_017030</name>
</gene>
<evidence type="ECO:0000256" key="8">
    <source>
        <dbReference type="SAM" id="MobiDB-lite"/>
    </source>
</evidence>
<dbReference type="KEGG" id="upi:EJG51_017030"/>
<keyword evidence="7" id="KW-0998">Cell outer membrane</keyword>
<accession>A0A6M4ABR7</accession>
<dbReference type="Pfam" id="PF24125">
    <property type="entry name" value="Cds6_C"/>
    <property type="match status" value="1"/>
</dbReference>
<feature type="region of interest" description="Disordered" evidence="8">
    <location>
        <begin position="474"/>
        <end position="496"/>
    </location>
</feature>
<comment type="subcellular location">
    <subcellularLocation>
        <location evidence="1">Cell outer membrane</location>
    </subcellularLocation>
</comment>
<evidence type="ECO:0000259" key="10">
    <source>
        <dbReference type="Pfam" id="PF24125"/>
    </source>
</evidence>
<evidence type="ECO:0000256" key="5">
    <source>
        <dbReference type="ARBA" id="ARBA00022692"/>
    </source>
</evidence>
<dbReference type="EMBL" id="CP051152">
    <property type="protein sequence ID" value="QJQ07239.1"/>
    <property type="molecule type" value="Genomic_DNA"/>
</dbReference>
<keyword evidence="6" id="KW-0472">Membrane</keyword>
<dbReference type="Gene3D" id="1.20.1600.10">
    <property type="entry name" value="Outer membrane efflux proteins (OEP)"/>
    <property type="match status" value="1"/>
</dbReference>
<evidence type="ECO:0000256" key="4">
    <source>
        <dbReference type="ARBA" id="ARBA00022452"/>
    </source>
</evidence>
<keyword evidence="3" id="KW-0813">Transport</keyword>
<evidence type="ECO:0000256" key="3">
    <source>
        <dbReference type="ARBA" id="ARBA00022448"/>
    </source>
</evidence>
<dbReference type="Proteomes" id="UP000274350">
    <property type="component" value="Chromosome"/>
</dbReference>
<dbReference type="InterPro" id="IPR032710">
    <property type="entry name" value="NTF2-like_dom_sf"/>
</dbReference>
<evidence type="ECO:0000313" key="11">
    <source>
        <dbReference type="EMBL" id="QJQ07239.1"/>
    </source>
</evidence>
<organism evidence="11 12">
    <name type="scientific">Undibacterium piscinae</name>
    <dbReference type="NCBI Taxonomy" id="2495591"/>
    <lineage>
        <taxon>Bacteria</taxon>
        <taxon>Pseudomonadati</taxon>
        <taxon>Pseudomonadota</taxon>
        <taxon>Betaproteobacteria</taxon>
        <taxon>Burkholderiales</taxon>
        <taxon>Oxalobacteraceae</taxon>
        <taxon>Undibacterium</taxon>
    </lineage>
</organism>
<evidence type="ECO:0000256" key="9">
    <source>
        <dbReference type="SAM" id="SignalP"/>
    </source>
</evidence>
<keyword evidence="12" id="KW-1185">Reference proteome</keyword>
<protein>
    <submittedName>
        <fullName evidence="11">TolC family outer membrane protein</fullName>
    </submittedName>
</protein>
<proteinExistence type="inferred from homology"/>
<dbReference type="GO" id="GO:0009279">
    <property type="term" value="C:cell outer membrane"/>
    <property type="evidence" value="ECO:0007669"/>
    <property type="project" value="UniProtKB-SubCell"/>
</dbReference>
<feature type="signal peptide" evidence="9">
    <location>
        <begin position="1"/>
        <end position="23"/>
    </location>
</feature>
<evidence type="ECO:0000313" key="12">
    <source>
        <dbReference type="Proteomes" id="UP000274350"/>
    </source>
</evidence>
<dbReference type="SUPFAM" id="SSF56954">
    <property type="entry name" value="Outer membrane efflux proteins (OEP)"/>
    <property type="match status" value="1"/>
</dbReference>
<dbReference type="InterPro" id="IPR010130">
    <property type="entry name" value="T1SS_OMP_TolC"/>
</dbReference>
<dbReference type="InterPro" id="IPR051906">
    <property type="entry name" value="TolC-like"/>
</dbReference>
<feature type="compositionally biased region" description="Low complexity" evidence="8">
    <location>
        <begin position="475"/>
        <end position="487"/>
    </location>
</feature>
<dbReference type="PANTHER" id="PTHR30026:SF22">
    <property type="entry name" value="OUTER MEMBRANE EFFLUX PROTEIN"/>
    <property type="match status" value="1"/>
</dbReference>